<reference evidence="2" key="1">
    <citation type="journal article" date="2022" name="Nat. Commun.">
        <title>Chromosome evolution and the genetic basis of agronomically important traits in greater yam.</title>
        <authorList>
            <person name="Bredeson J.V."/>
            <person name="Lyons J.B."/>
            <person name="Oniyinde I.O."/>
            <person name="Okereke N.R."/>
            <person name="Kolade O."/>
            <person name="Nnabue I."/>
            <person name="Nwadili C.O."/>
            <person name="Hribova E."/>
            <person name="Parker M."/>
            <person name="Nwogha J."/>
            <person name="Shu S."/>
            <person name="Carlson J."/>
            <person name="Kariba R."/>
            <person name="Muthemba S."/>
            <person name="Knop K."/>
            <person name="Barton G.J."/>
            <person name="Sherwood A.V."/>
            <person name="Lopez-Montes A."/>
            <person name="Asiedu R."/>
            <person name="Jamnadass R."/>
            <person name="Muchugi A."/>
            <person name="Goodstein D."/>
            <person name="Egesi C.N."/>
            <person name="Featherston J."/>
            <person name="Asfaw A."/>
            <person name="Simpson G.G."/>
            <person name="Dolezel J."/>
            <person name="Hendre P.S."/>
            <person name="Van Deynze A."/>
            <person name="Kumar P.L."/>
            <person name="Obidiegwu J.E."/>
            <person name="Bhattacharjee R."/>
            <person name="Rokhsar D.S."/>
        </authorList>
    </citation>
    <scope>NUCLEOTIDE SEQUENCE [LARGE SCALE GENOMIC DNA]</scope>
    <source>
        <strain evidence="2">cv. TDa95/00328</strain>
    </source>
</reference>
<protein>
    <submittedName>
        <fullName evidence="1">Uncharacterized protein</fullName>
    </submittedName>
</protein>
<evidence type="ECO:0000313" key="1">
    <source>
        <dbReference type="EMBL" id="KAH7688128.1"/>
    </source>
</evidence>
<dbReference type="EMBL" id="CM037013">
    <property type="protein sequence ID" value="KAH7688128.1"/>
    <property type="molecule type" value="Genomic_DNA"/>
</dbReference>
<organism evidence="1 2">
    <name type="scientific">Dioscorea alata</name>
    <name type="common">Purple yam</name>
    <dbReference type="NCBI Taxonomy" id="55571"/>
    <lineage>
        <taxon>Eukaryota</taxon>
        <taxon>Viridiplantae</taxon>
        <taxon>Streptophyta</taxon>
        <taxon>Embryophyta</taxon>
        <taxon>Tracheophyta</taxon>
        <taxon>Spermatophyta</taxon>
        <taxon>Magnoliopsida</taxon>
        <taxon>Liliopsida</taxon>
        <taxon>Dioscoreales</taxon>
        <taxon>Dioscoreaceae</taxon>
        <taxon>Dioscorea</taxon>
    </lineage>
</organism>
<sequence>MHRQSSSSSASFVLQPQRGQRTRCPIILYSNESPPTPPPPFLCLCSSFFFFAVTHKDCLKINEIYYCLEYHCSWSSLLFTSTRIFSFRNFFELLMLNVMLGRLRRAFRRLGPVGKFLDEMLESL</sequence>
<dbReference type="Proteomes" id="UP000827976">
    <property type="component" value="Chromosome 3"/>
</dbReference>
<name>A0ACB7WJD6_DIOAL</name>
<proteinExistence type="predicted"/>
<comment type="caution">
    <text evidence="1">The sequence shown here is derived from an EMBL/GenBank/DDBJ whole genome shotgun (WGS) entry which is preliminary data.</text>
</comment>
<keyword evidence="2" id="KW-1185">Reference proteome</keyword>
<gene>
    <name evidence="1" type="ORF">IHE45_03G011900</name>
</gene>
<accession>A0ACB7WJD6</accession>
<evidence type="ECO:0000313" key="2">
    <source>
        <dbReference type="Proteomes" id="UP000827976"/>
    </source>
</evidence>